<feature type="transmembrane region" description="Helical" evidence="7">
    <location>
        <begin position="262"/>
        <end position="289"/>
    </location>
</feature>
<keyword evidence="6 7" id="KW-0472">Membrane</keyword>
<dbReference type="CDD" id="cd06261">
    <property type="entry name" value="TM_PBP2"/>
    <property type="match status" value="1"/>
</dbReference>
<dbReference type="SUPFAM" id="SSF161098">
    <property type="entry name" value="MetI-like"/>
    <property type="match status" value="1"/>
</dbReference>
<dbReference type="Gene3D" id="1.10.3720.10">
    <property type="entry name" value="MetI-like"/>
    <property type="match status" value="1"/>
</dbReference>
<dbReference type="PANTHER" id="PTHR43227:SF3">
    <property type="entry name" value="BINDING-PROTEIN-DEPENDENT TRANSPORT SYSTEMS INNER MEMBRANE COMPONENT"/>
    <property type="match status" value="1"/>
</dbReference>
<reference evidence="9 10" key="1">
    <citation type="submission" date="2016-11" db="EMBL/GenBank/DDBJ databases">
        <title>Paenibacillus species isolates.</title>
        <authorList>
            <person name="Beno S.M."/>
        </authorList>
    </citation>
    <scope>NUCLEOTIDE SEQUENCE [LARGE SCALE GENOMIC DNA]</scope>
    <source>
        <strain evidence="9 10">FSL F4-0100</strain>
    </source>
</reference>
<evidence type="ECO:0000313" key="9">
    <source>
        <dbReference type="EMBL" id="OME93865.1"/>
    </source>
</evidence>
<dbReference type="RefSeq" id="WP_076322535.1">
    <property type="nucleotide sequence ID" value="NZ_JBCMXI010000006.1"/>
</dbReference>
<keyword evidence="4 7" id="KW-0812">Transmembrane</keyword>
<evidence type="ECO:0000256" key="2">
    <source>
        <dbReference type="ARBA" id="ARBA00022448"/>
    </source>
</evidence>
<dbReference type="EMBL" id="MRTF01000003">
    <property type="protein sequence ID" value="OME93865.1"/>
    <property type="molecule type" value="Genomic_DNA"/>
</dbReference>
<protein>
    <submittedName>
        <fullName evidence="9">ABC transporter permease</fullName>
    </submittedName>
</protein>
<feature type="domain" description="ABC transmembrane type-1" evidence="8">
    <location>
        <begin position="77"/>
        <end position="290"/>
    </location>
</feature>
<feature type="transmembrane region" description="Helical" evidence="7">
    <location>
        <begin position="114"/>
        <end position="133"/>
    </location>
</feature>
<proteinExistence type="inferred from homology"/>
<evidence type="ECO:0000256" key="1">
    <source>
        <dbReference type="ARBA" id="ARBA00004651"/>
    </source>
</evidence>
<dbReference type="OrthoDB" id="9788108at2"/>
<evidence type="ECO:0000313" key="10">
    <source>
        <dbReference type="Proteomes" id="UP000187074"/>
    </source>
</evidence>
<gene>
    <name evidence="9" type="ORF">BK123_11525</name>
</gene>
<dbReference type="GO" id="GO:0055085">
    <property type="term" value="P:transmembrane transport"/>
    <property type="evidence" value="ECO:0007669"/>
    <property type="project" value="InterPro"/>
</dbReference>
<evidence type="ECO:0000256" key="4">
    <source>
        <dbReference type="ARBA" id="ARBA00022692"/>
    </source>
</evidence>
<feature type="transmembrane region" description="Helical" evidence="7">
    <location>
        <begin position="220"/>
        <end position="242"/>
    </location>
</feature>
<evidence type="ECO:0000256" key="6">
    <source>
        <dbReference type="ARBA" id="ARBA00023136"/>
    </source>
</evidence>
<name>A0A1R1B489_PAELA</name>
<dbReference type="GO" id="GO:0005886">
    <property type="term" value="C:plasma membrane"/>
    <property type="evidence" value="ECO:0007669"/>
    <property type="project" value="UniProtKB-SubCell"/>
</dbReference>
<dbReference type="InterPro" id="IPR000515">
    <property type="entry name" value="MetI-like"/>
</dbReference>
<dbReference type="InterPro" id="IPR035906">
    <property type="entry name" value="MetI-like_sf"/>
</dbReference>
<comment type="caution">
    <text evidence="9">The sequence shown here is derived from an EMBL/GenBank/DDBJ whole genome shotgun (WGS) entry which is preliminary data.</text>
</comment>
<feature type="transmembrane region" description="Helical" evidence="7">
    <location>
        <begin position="181"/>
        <end position="199"/>
    </location>
</feature>
<comment type="subcellular location">
    <subcellularLocation>
        <location evidence="1 7">Cell membrane</location>
        <topology evidence="1 7">Multi-pass membrane protein</topology>
    </subcellularLocation>
</comment>
<accession>A0A1R1B489</accession>
<organism evidence="9 10">
    <name type="scientific">Paenibacillus lautus</name>
    <name type="common">Bacillus lautus</name>
    <dbReference type="NCBI Taxonomy" id="1401"/>
    <lineage>
        <taxon>Bacteria</taxon>
        <taxon>Bacillati</taxon>
        <taxon>Bacillota</taxon>
        <taxon>Bacilli</taxon>
        <taxon>Bacillales</taxon>
        <taxon>Paenibacillaceae</taxon>
        <taxon>Paenibacillus</taxon>
    </lineage>
</organism>
<sequence>MRHVRFTLQRKRALMGMLFTLPWLIGFIFLFAVPLAQSFQFSLHELKLGESGLELEYLGWDNYKHAFYVHATFNRILTESVIGMAVNVPLIIFFSLFIATVLNQRFRGRSLARMIFFLPVIVSTGVISSLGWADYMSQAIGQTLAEGGFSSLGSFELKGILYDMGMNRGLVNYLADAVDRIYDIISSSGVQILIFLAGLQSIPPSLYEASRIEGATGYENFWKITFPMMAPLILTNVIYTIIDSFLNSRMASLLKETSFKLFDFGLSAAMSWIYFGVIVLLLGLFTAVISRRAFYYDS</sequence>
<evidence type="ECO:0000256" key="5">
    <source>
        <dbReference type="ARBA" id="ARBA00022989"/>
    </source>
</evidence>
<evidence type="ECO:0000256" key="7">
    <source>
        <dbReference type="RuleBase" id="RU363032"/>
    </source>
</evidence>
<dbReference type="PROSITE" id="PS50928">
    <property type="entry name" value="ABC_TM1"/>
    <property type="match status" value="1"/>
</dbReference>
<dbReference type="STRING" id="1401.BK123_11525"/>
<dbReference type="Pfam" id="PF00528">
    <property type="entry name" value="BPD_transp_1"/>
    <property type="match status" value="1"/>
</dbReference>
<keyword evidence="3" id="KW-1003">Cell membrane</keyword>
<keyword evidence="5 7" id="KW-1133">Transmembrane helix</keyword>
<dbReference type="InterPro" id="IPR050809">
    <property type="entry name" value="UgpAE/MalFG_permease"/>
</dbReference>
<feature type="transmembrane region" description="Helical" evidence="7">
    <location>
        <begin position="81"/>
        <end position="102"/>
    </location>
</feature>
<keyword evidence="2 7" id="KW-0813">Transport</keyword>
<dbReference type="AlphaFoldDB" id="A0A1R1B489"/>
<evidence type="ECO:0000259" key="8">
    <source>
        <dbReference type="PROSITE" id="PS50928"/>
    </source>
</evidence>
<dbReference type="Proteomes" id="UP000187074">
    <property type="component" value="Unassembled WGS sequence"/>
</dbReference>
<dbReference type="PANTHER" id="PTHR43227">
    <property type="entry name" value="BLL4140 PROTEIN"/>
    <property type="match status" value="1"/>
</dbReference>
<evidence type="ECO:0000256" key="3">
    <source>
        <dbReference type="ARBA" id="ARBA00022475"/>
    </source>
</evidence>
<comment type="similarity">
    <text evidence="7">Belongs to the binding-protein-dependent transport system permease family.</text>
</comment>